<dbReference type="GO" id="GO:0003676">
    <property type="term" value="F:nucleic acid binding"/>
    <property type="evidence" value="ECO:0007669"/>
    <property type="project" value="InterPro"/>
</dbReference>
<comment type="caution">
    <text evidence="5">The sequence shown here is derived from an EMBL/GenBank/DDBJ whole genome shotgun (WGS) entry which is preliminary data.</text>
</comment>
<dbReference type="Proteomes" id="UP001270362">
    <property type="component" value="Unassembled WGS sequence"/>
</dbReference>
<dbReference type="PANTHER" id="PTHR18895:SF74">
    <property type="entry name" value="MTRF1L RELEASE FACTOR GLUTAMINE METHYLTRANSFERASE"/>
    <property type="match status" value="1"/>
</dbReference>
<keyword evidence="3" id="KW-0949">S-adenosyl-L-methionine</keyword>
<reference evidence="5" key="2">
    <citation type="submission" date="2023-06" db="EMBL/GenBank/DDBJ databases">
        <authorList>
            <consortium name="Lawrence Berkeley National Laboratory"/>
            <person name="Haridas S."/>
            <person name="Hensen N."/>
            <person name="Bonometti L."/>
            <person name="Westerberg I."/>
            <person name="Brannstrom I.O."/>
            <person name="Guillou S."/>
            <person name="Cros-Aarteil S."/>
            <person name="Calhoun S."/>
            <person name="Kuo A."/>
            <person name="Mondo S."/>
            <person name="Pangilinan J."/>
            <person name="Riley R."/>
            <person name="Labutti K."/>
            <person name="Andreopoulos B."/>
            <person name="Lipzen A."/>
            <person name="Chen C."/>
            <person name="Yanf M."/>
            <person name="Daum C."/>
            <person name="Ng V."/>
            <person name="Clum A."/>
            <person name="Steindorff A."/>
            <person name="Ohm R."/>
            <person name="Martin F."/>
            <person name="Silar P."/>
            <person name="Natvig D."/>
            <person name="Lalanne C."/>
            <person name="Gautier V."/>
            <person name="Ament-Velasquez S.L."/>
            <person name="Kruys A."/>
            <person name="Hutchinson M.I."/>
            <person name="Powell A.J."/>
            <person name="Barry K."/>
            <person name="Miller A.N."/>
            <person name="Grigoriev I.V."/>
            <person name="Debuchy R."/>
            <person name="Gladieux P."/>
            <person name="Thoren M.H."/>
            <person name="Johannesson H."/>
        </authorList>
    </citation>
    <scope>NUCLEOTIDE SEQUENCE</scope>
    <source>
        <strain evidence="5">CBS 314.62</strain>
    </source>
</reference>
<organism evidence="5 6">
    <name type="scientific">Podospora appendiculata</name>
    <dbReference type="NCBI Taxonomy" id="314037"/>
    <lineage>
        <taxon>Eukaryota</taxon>
        <taxon>Fungi</taxon>
        <taxon>Dikarya</taxon>
        <taxon>Ascomycota</taxon>
        <taxon>Pezizomycotina</taxon>
        <taxon>Sordariomycetes</taxon>
        <taxon>Sordariomycetidae</taxon>
        <taxon>Sordariales</taxon>
        <taxon>Podosporaceae</taxon>
        <taxon>Podospora</taxon>
    </lineage>
</organism>
<dbReference type="InterPro" id="IPR029063">
    <property type="entry name" value="SAM-dependent_MTases_sf"/>
</dbReference>
<evidence type="ECO:0000259" key="4">
    <source>
        <dbReference type="Pfam" id="PF13847"/>
    </source>
</evidence>
<evidence type="ECO:0000256" key="2">
    <source>
        <dbReference type="ARBA" id="ARBA00022679"/>
    </source>
</evidence>
<feature type="domain" description="Methyltransferase" evidence="4">
    <location>
        <begin position="141"/>
        <end position="192"/>
    </location>
</feature>
<sequence length="381" mass="41610">MPRLPPSFFWQARDISPLAASLLKTCRDLPSALNELRWLREHATAAVLARNNEKKAPSSASCSSSQRHNGHVFLQKFCARRARGEPLQYILGSQPFGDLDIQCRHGVLIPRPETEAYTMRLASILLSEARNQPQQQPPPPMRIIDVCTGTGCIALQLFHALQPAYPTLHVSGIDISPKAISLAHTNLDHNNLPPQSRQSPTTKQTQIITFHQADIFSPNPFPSSPDPSSSPLDLLISNPPYISQQAYRKSTARSVRNHEPALALVPGPHLGAPNQTLNIDLATPHQHADVFYARLLSLAADATAQPRRILFEVADLAQAERVVGLVAGDARLRRLYGAGVEVWRDWPDGGGVERVAMAGLEVAVRGEGHGRAVYLCRAAGG</sequence>
<dbReference type="InterPro" id="IPR050320">
    <property type="entry name" value="N5-glutamine_MTase"/>
</dbReference>
<dbReference type="AlphaFoldDB" id="A0AAE0X6F8"/>
<dbReference type="CDD" id="cd02440">
    <property type="entry name" value="AdoMet_MTases"/>
    <property type="match status" value="1"/>
</dbReference>
<keyword evidence="6" id="KW-1185">Reference proteome</keyword>
<keyword evidence="1 5" id="KW-0489">Methyltransferase</keyword>
<dbReference type="PROSITE" id="PS00092">
    <property type="entry name" value="N6_MTASE"/>
    <property type="match status" value="1"/>
</dbReference>
<dbReference type="Gene3D" id="1.10.8.10">
    <property type="entry name" value="DNA helicase RuvA subunit, C-terminal domain"/>
    <property type="match status" value="1"/>
</dbReference>
<dbReference type="NCBIfam" id="TIGR00536">
    <property type="entry name" value="hemK_fam"/>
    <property type="match status" value="1"/>
</dbReference>
<dbReference type="InterPro" id="IPR002052">
    <property type="entry name" value="DNA_methylase_N6_adenine_CS"/>
</dbReference>
<protein>
    <submittedName>
        <fullName evidence="5">S-adenosyl-L-methionine-dependent methyltransferase</fullName>
    </submittedName>
</protein>
<dbReference type="SUPFAM" id="SSF53335">
    <property type="entry name" value="S-adenosyl-L-methionine-dependent methyltransferases"/>
    <property type="match status" value="1"/>
</dbReference>
<dbReference type="GO" id="GO:0008276">
    <property type="term" value="F:protein methyltransferase activity"/>
    <property type="evidence" value="ECO:0007669"/>
    <property type="project" value="InterPro"/>
</dbReference>
<reference evidence="5" key="1">
    <citation type="journal article" date="2023" name="Mol. Phylogenet. Evol.">
        <title>Genome-scale phylogeny and comparative genomics of the fungal order Sordariales.</title>
        <authorList>
            <person name="Hensen N."/>
            <person name="Bonometti L."/>
            <person name="Westerberg I."/>
            <person name="Brannstrom I.O."/>
            <person name="Guillou S."/>
            <person name="Cros-Aarteil S."/>
            <person name="Calhoun S."/>
            <person name="Haridas S."/>
            <person name="Kuo A."/>
            <person name="Mondo S."/>
            <person name="Pangilinan J."/>
            <person name="Riley R."/>
            <person name="LaButti K."/>
            <person name="Andreopoulos B."/>
            <person name="Lipzen A."/>
            <person name="Chen C."/>
            <person name="Yan M."/>
            <person name="Daum C."/>
            <person name="Ng V."/>
            <person name="Clum A."/>
            <person name="Steindorff A."/>
            <person name="Ohm R.A."/>
            <person name="Martin F."/>
            <person name="Silar P."/>
            <person name="Natvig D.O."/>
            <person name="Lalanne C."/>
            <person name="Gautier V."/>
            <person name="Ament-Velasquez S.L."/>
            <person name="Kruys A."/>
            <person name="Hutchinson M.I."/>
            <person name="Powell A.J."/>
            <person name="Barry K."/>
            <person name="Miller A.N."/>
            <person name="Grigoriev I.V."/>
            <person name="Debuchy R."/>
            <person name="Gladieux P."/>
            <person name="Hiltunen Thoren M."/>
            <person name="Johannesson H."/>
        </authorList>
    </citation>
    <scope>NUCLEOTIDE SEQUENCE</scope>
    <source>
        <strain evidence="5">CBS 314.62</strain>
    </source>
</reference>
<dbReference type="Gene3D" id="3.40.50.150">
    <property type="entry name" value="Vaccinia Virus protein VP39"/>
    <property type="match status" value="1"/>
</dbReference>
<keyword evidence="2" id="KW-0808">Transferase</keyword>
<name>A0AAE0X6F8_9PEZI</name>
<dbReference type="Pfam" id="PF13847">
    <property type="entry name" value="Methyltransf_31"/>
    <property type="match status" value="1"/>
</dbReference>
<dbReference type="GO" id="GO:0005739">
    <property type="term" value="C:mitochondrion"/>
    <property type="evidence" value="ECO:0007669"/>
    <property type="project" value="TreeGrafter"/>
</dbReference>
<evidence type="ECO:0000313" key="6">
    <source>
        <dbReference type="Proteomes" id="UP001270362"/>
    </source>
</evidence>
<dbReference type="EMBL" id="JAULSO010000003">
    <property type="protein sequence ID" value="KAK3685842.1"/>
    <property type="molecule type" value="Genomic_DNA"/>
</dbReference>
<dbReference type="GO" id="GO:0032259">
    <property type="term" value="P:methylation"/>
    <property type="evidence" value="ECO:0007669"/>
    <property type="project" value="UniProtKB-KW"/>
</dbReference>
<evidence type="ECO:0000313" key="5">
    <source>
        <dbReference type="EMBL" id="KAK3685842.1"/>
    </source>
</evidence>
<dbReference type="InterPro" id="IPR004556">
    <property type="entry name" value="HemK-like"/>
</dbReference>
<gene>
    <name evidence="5" type="ORF">B0T22DRAFT_466672</name>
</gene>
<dbReference type="InterPro" id="IPR025714">
    <property type="entry name" value="Methyltranfer_dom"/>
</dbReference>
<dbReference type="PANTHER" id="PTHR18895">
    <property type="entry name" value="HEMK METHYLTRANSFERASE"/>
    <property type="match status" value="1"/>
</dbReference>
<proteinExistence type="predicted"/>
<evidence type="ECO:0000256" key="1">
    <source>
        <dbReference type="ARBA" id="ARBA00022603"/>
    </source>
</evidence>
<evidence type="ECO:0000256" key="3">
    <source>
        <dbReference type="ARBA" id="ARBA00022691"/>
    </source>
</evidence>
<accession>A0AAE0X6F8</accession>